<name>A0A143HBA5_9BACL</name>
<dbReference type="KEGG" id="rst:ATY39_04280"/>
<keyword evidence="1" id="KW-0812">Transmembrane</keyword>
<dbReference type="Pfam" id="PF06898">
    <property type="entry name" value="YqfD"/>
    <property type="match status" value="1"/>
</dbReference>
<protein>
    <recommendedName>
        <fullName evidence="4">Stage IV sporulation protein</fullName>
    </recommendedName>
</protein>
<dbReference type="EMBL" id="CP014806">
    <property type="protein sequence ID" value="AMW98729.1"/>
    <property type="molecule type" value="Genomic_DNA"/>
</dbReference>
<evidence type="ECO:0000256" key="1">
    <source>
        <dbReference type="SAM" id="Phobius"/>
    </source>
</evidence>
<keyword evidence="1" id="KW-0472">Membrane</keyword>
<sequence>MKKSRDYRMIEICIKRTKKVEAFLNALTKNNIILRNLRLSEEEVRFETIRKHLKTIRRLRYQYGVTFHIESLDDNQILRKEWTVFAGILILLFIPFFFSQWIWQVSIDNATPEQEDELSETLHDLNLDGPIMKKGKPDDSVIRQYILSKHRDLSWVHIHRKGSKMSFEPLNAPAVDQEEEKSSMKGELYANKSGVITHFNLQRGERVVDENDAVKKGDLLVTGILKQGEKAIYYGADGEVYADYWIESTFTMPKKITYGTMGEKTYHFRWANEKKSPNEWKVVNLPKWLSSIGEVSIEQEQIDKKVTLDKNAVEDMIVPLLHQKYLRDLPPKTVIKKEKLLYVTIDNDTVKGKVLFLINENIAVKSAITKEIENDRTTTDPTQNARSE</sequence>
<accession>A0A143HBA5</accession>
<gene>
    <name evidence="2" type="ORF">ATY39_04280</name>
</gene>
<dbReference type="Proteomes" id="UP000076021">
    <property type="component" value="Chromosome"/>
</dbReference>
<feature type="transmembrane region" description="Helical" evidence="1">
    <location>
        <begin position="82"/>
        <end position="103"/>
    </location>
</feature>
<reference evidence="2 3" key="1">
    <citation type="journal article" date="2016" name="Genome Announc.">
        <title>Whole-Genome Sequence of Rummeliibacillus stabekisii Strain PP9 Isolated from Antarctic Soil.</title>
        <authorList>
            <person name="da Mota F.F."/>
            <person name="Vollu R.E."/>
            <person name="Jurelevicius D."/>
            <person name="Seldin L."/>
        </authorList>
    </citation>
    <scope>NUCLEOTIDE SEQUENCE [LARGE SCALE GENOMIC DNA]</scope>
    <source>
        <strain evidence="2 3">PP9</strain>
    </source>
</reference>
<dbReference type="RefSeq" id="WP_066786323.1">
    <property type="nucleotide sequence ID" value="NZ_CP014806.1"/>
</dbReference>
<dbReference type="OrthoDB" id="1640349at2"/>
<evidence type="ECO:0008006" key="4">
    <source>
        <dbReference type="Google" id="ProtNLM"/>
    </source>
</evidence>
<evidence type="ECO:0000313" key="2">
    <source>
        <dbReference type="EMBL" id="AMW98729.1"/>
    </source>
</evidence>
<reference evidence="3" key="2">
    <citation type="submission" date="2016-03" db="EMBL/GenBank/DDBJ databases">
        <authorList>
            <person name="Ploux O."/>
        </authorList>
    </citation>
    <scope>NUCLEOTIDE SEQUENCE [LARGE SCALE GENOMIC DNA]</scope>
    <source>
        <strain evidence="3">PP9</strain>
    </source>
</reference>
<dbReference type="STRING" id="241244.ATY39_04280"/>
<evidence type="ECO:0000313" key="3">
    <source>
        <dbReference type="Proteomes" id="UP000076021"/>
    </source>
</evidence>
<keyword evidence="1" id="KW-1133">Transmembrane helix</keyword>
<organism evidence="2 3">
    <name type="scientific">Rummeliibacillus stabekisii</name>
    <dbReference type="NCBI Taxonomy" id="241244"/>
    <lineage>
        <taxon>Bacteria</taxon>
        <taxon>Bacillati</taxon>
        <taxon>Bacillota</taxon>
        <taxon>Bacilli</taxon>
        <taxon>Bacillales</taxon>
        <taxon>Caryophanaceae</taxon>
        <taxon>Rummeliibacillus</taxon>
    </lineage>
</organism>
<keyword evidence="3" id="KW-1185">Reference proteome</keyword>
<dbReference type="AlphaFoldDB" id="A0A143HBA5"/>
<proteinExistence type="predicted"/>
<dbReference type="InterPro" id="IPR010690">
    <property type="entry name" value="YqfD"/>
</dbReference>